<dbReference type="Proteomes" id="UP000522590">
    <property type="component" value="Unassembled WGS sequence"/>
</dbReference>
<protein>
    <submittedName>
        <fullName evidence="1">DUF1826 domain-containing protein</fullName>
    </submittedName>
</protein>
<evidence type="ECO:0000313" key="2">
    <source>
        <dbReference type="Proteomes" id="UP000522590"/>
    </source>
</evidence>
<dbReference type="RefSeq" id="WP_089179087.1">
    <property type="nucleotide sequence ID" value="NZ_JABXXS010000023.1"/>
</dbReference>
<sequence>MIAQAALSAVSGHVVAGDSHTIVDELMNPAVMAAIWRQAWSPASLAFAASVTQLPNVNVPYSPELYLVSSQAAFDARSNDAFFADLGKIRSVFQDLAIKLLGSVDEFDYSRTEPALCDEVTGEASDWHIDKMRLGLFSIPGGITTEYLDTNVDGRFDPLGIFSPNDPELASASAKQLPNDAALFMKCAQFHSDIISSYGLVHRRPTQRLEQFPDRGRVVIHIKV</sequence>
<name>A0A850P1I2_9PROT</name>
<gene>
    <name evidence="1" type="ORF">HUK81_10855</name>
</gene>
<proteinExistence type="predicted"/>
<organism evidence="1 2">
    <name type="scientific">Komagataeibacter swingsii</name>
    <dbReference type="NCBI Taxonomy" id="215220"/>
    <lineage>
        <taxon>Bacteria</taxon>
        <taxon>Pseudomonadati</taxon>
        <taxon>Pseudomonadota</taxon>
        <taxon>Alphaproteobacteria</taxon>
        <taxon>Acetobacterales</taxon>
        <taxon>Acetobacteraceae</taxon>
        <taxon>Komagataeibacter</taxon>
    </lineage>
</organism>
<reference evidence="1 2" key="1">
    <citation type="submission" date="2020-06" db="EMBL/GenBank/DDBJ databases">
        <title>Description of novel acetic acid bacteria.</title>
        <authorList>
            <person name="Sombolestani A."/>
        </authorList>
    </citation>
    <scope>NUCLEOTIDE SEQUENCE [LARGE SCALE GENOMIC DNA]</scope>
    <source>
        <strain evidence="1 2">LMG 25</strain>
    </source>
</reference>
<dbReference type="EMBL" id="JABXXS010000023">
    <property type="protein sequence ID" value="NVN37434.1"/>
    <property type="molecule type" value="Genomic_DNA"/>
</dbReference>
<dbReference type="AlphaFoldDB" id="A0A850P1I2"/>
<accession>A0A850P1I2</accession>
<comment type="caution">
    <text evidence="1">The sequence shown here is derived from an EMBL/GenBank/DDBJ whole genome shotgun (WGS) entry which is preliminary data.</text>
</comment>
<evidence type="ECO:0000313" key="1">
    <source>
        <dbReference type="EMBL" id="NVN37434.1"/>
    </source>
</evidence>